<dbReference type="InterPro" id="IPR027417">
    <property type="entry name" value="P-loop_NTPase"/>
</dbReference>
<dbReference type="SUPFAM" id="SSF52540">
    <property type="entry name" value="P-loop containing nucleoside triphosphate hydrolases"/>
    <property type="match status" value="1"/>
</dbReference>
<keyword evidence="2" id="KW-1185">Reference proteome</keyword>
<organism evidence="1 2">
    <name type="scientific">Paenibacillus cisolokensis</name>
    <dbReference type="NCBI Taxonomy" id="1658519"/>
    <lineage>
        <taxon>Bacteria</taxon>
        <taxon>Bacillati</taxon>
        <taxon>Bacillota</taxon>
        <taxon>Bacilli</taxon>
        <taxon>Bacillales</taxon>
        <taxon>Paenibacillaceae</taxon>
        <taxon>Paenibacillus</taxon>
    </lineage>
</organism>
<gene>
    <name evidence="1" type="ORF">PACILC2_12540</name>
</gene>
<dbReference type="PANTHER" id="PTHR43394">
    <property type="entry name" value="ATP-DEPENDENT PERMEASE MDL1, MITOCHONDRIAL"/>
    <property type="match status" value="1"/>
</dbReference>
<reference evidence="1 2" key="1">
    <citation type="submission" date="2021-04" db="EMBL/GenBank/DDBJ databases">
        <title>Draft genome sequence of Paenibacillus cisolokensis, LC2-13A.</title>
        <authorList>
            <person name="Uke A."/>
            <person name="Chhe C."/>
            <person name="Baramee S."/>
            <person name="Kosugi A."/>
        </authorList>
    </citation>
    <scope>NUCLEOTIDE SEQUENCE [LARGE SCALE GENOMIC DNA]</scope>
    <source>
        <strain evidence="1 2">LC2-13A</strain>
    </source>
</reference>
<name>A0ABQ4N410_9BACL</name>
<proteinExistence type="predicted"/>
<dbReference type="Gene3D" id="3.40.50.300">
    <property type="entry name" value="P-loop containing nucleotide triphosphate hydrolases"/>
    <property type="match status" value="1"/>
</dbReference>
<dbReference type="PANTHER" id="PTHR43394:SF1">
    <property type="entry name" value="ATP-BINDING CASSETTE SUB-FAMILY B MEMBER 10, MITOCHONDRIAL"/>
    <property type="match status" value="1"/>
</dbReference>
<dbReference type="InterPro" id="IPR039421">
    <property type="entry name" value="Type_1_exporter"/>
</dbReference>
<evidence type="ECO:0000313" key="1">
    <source>
        <dbReference type="EMBL" id="GIQ62686.1"/>
    </source>
</evidence>
<evidence type="ECO:0000313" key="2">
    <source>
        <dbReference type="Proteomes" id="UP000680304"/>
    </source>
</evidence>
<protein>
    <submittedName>
        <fullName evidence="1">Uncharacterized protein</fullName>
    </submittedName>
</protein>
<accession>A0ABQ4N410</accession>
<dbReference type="Proteomes" id="UP000680304">
    <property type="component" value="Unassembled WGS sequence"/>
</dbReference>
<comment type="caution">
    <text evidence="1">The sequence shown here is derived from an EMBL/GenBank/DDBJ whole genome shotgun (WGS) entry which is preliminary data.</text>
</comment>
<dbReference type="EMBL" id="BOVJ01000040">
    <property type="protein sequence ID" value="GIQ62686.1"/>
    <property type="molecule type" value="Genomic_DNA"/>
</dbReference>
<sequence>MILDDSVSAVDAVTESNILANLRRAREGRTNIIIAHRISAVRHADEIIVLEEGRIAERGTHDELLRKGGYYASLHAIQEEGEYVEGF</sequence>